<protein>
    <submittedName>
        <fullName evidence="1">Uncharacterized protein</fullName>
    </submittedName>
</protein>
<gene>
    <name evidence="1" type="ORF">SAMN05421504_108245</name>
</gene>
<keyword evidence="2" id="KW-1185">Reference proteome</keyword>
<sequence length="162" mass="17629">MITFIEQKDAFMRSVKGIALAATLAAGLMAVPGAEAIAAEPAIKASDIRFHTNDDDKDYDTNVRVDVIDRYGTVAAHLEGVLGLFKDNTDNGPFSLTVQNPSATKDTVRGGTLKIHLDTVGRDEWRFNLNLIVRFEDNSTLGTRVNGIRMSHKIPDGTWGIG</sequence>
<dbReference type="RefSeq" id="WP_091295688.1">
    <property type="nucleotide sequence ID" value="NZ_FNON01000008.1"/>
</dbReference>
<dbReference type="OrthoDB" id="3206826at2"/>
<dbReference type="EMBL" id="FNON01000008">
    <property type="protein sequence ID" value="SDZ01158.1"/>
    <property type="molecule type" value="Genomic_DNA"/>
</dbReference>
<name>A0A1H3PJL5_9PSEU</name>
<evidence type="ECO:0000313" key="1">
    <source>
        <dbReference type="EMBL" id="SDZ01158.1"/>
    </source>
</evidence>
<organism evidence="1 2">
    <name type="scientific">Amycolatopsis xylanica</name>
    <dbReference type="NCBI Taxonomy" id="589385"/>
    <lineage>
        <taxon>Bacteria</taxon>
        <taxon>Bacillati</taxon>
        <taxon>Actinomycetota</taxon>
        <taxon>Actinomycetes</taxon>
        <taxon>Pseudonocardiales</taxon>
        <taxon>Pseudonocardiaceae</taxon>
        <taxon>Amycolatopsis</taxon>
    </lineage>
</organism>
<evidence type="ECO:0000313" key="2">
    <source>
        <dbReference type="Proteomes" id="UP000199515"/>
    </source>
</evidence>
<proteinExistence type="predicted"/>
<dbReference type="Proteomes" id="UP000199515">
    <property type="component" value="Unassembled WGS sequence"/>
</dbReference>
<dbReference type="AlphaFoldDB" id="A0A1H3PJL5"/>
<reference evidence="1 2" key="1">
    <citation type="submission" date="2016-10" db="EMBL/GenBank/DDBJ databases">
        <authorList>
            <person name="de Groot N.N."/>
        </authorList>
    </citation>
    <scope>NUCLEOTIDE SEQUENCE [LARGE SCALE GENOMIC DNA]</scope>
    <source>
        <strain evidence="1 2">CPCC 202699</strain>
    </source>
</reference>
<accession>A0A1H3PJL5</accession>